<dbReference type="Pfam" id="PF01914">
    <property type="entry name" value="MarC"/>
    <property type="match status" value="1"/>
</dbReference>
<sequence length="208" mass="22449">MDFTAFTLVFIPLLVVVNPPASLALFLTLGEDLDRNELRTIARRACTFAAVVLMVLLVAGEDLLYYVGIELYSLRVAGGLMLGIAGINMLKEGQKLSKKQFSLASGDEISTDELIDFGLVPIGMPMLAGPGSISLIILLGTTNSAPMVAWAILLVMLVSLLIFYAVSSMQHAIGENSTRVITRVMGLLTVTIAVQYFFDGLEGWYLAL</sequence>
<name>A0A382RIA7_9ZZZZ</name>
<comment type="similarity">
    <text evidence="2">Belongs to the UPF0056 (MarC) family.</text>
</comment>
<keyword evidence="6 7" id="KW-0472">Membrane</keyword>
<evidence type="ECO:0000256" key="3">
    <source>
        <dbReference type="ARBA" id="ARBA00022475"/>
    </source>
</evidence>
<dbReference type="PANTHER" id="PTHR33508">
    <property type="entry name" value="UPF0056 MEMBRANE PROTEIN YHCE"/>
    <property type="match status" value="1"/>
</dbReference>
<dbReference type="NCBIfam" id="TIGR00427">
    <property type="entry name" value="NAAT family transporter"/>
    <property type="match status" value="1"/>
</dbReference>
<evidence type="ECO:0000256" key="5">
    <source>
        <dbReference type="ARBA" id="ARBA00022989"/>
    </source>
</evidence>
<feature type="transmembrane region" description="Helical" evidence="7">
    <location>
        <begin position="6"/>
        <end position="29"/>
    </location>
</feature>
<feature type="transmembrane region" description="Helical" evidence="7">
    <location>
        <begin position="147"/>
        <end position="168"/>
    </location>
</feature>
<feature type="transmembrane region" description="Helical" evidence="7">
    <location>
        <begin position="72"/>
        <end position="90"/>
    </location>
</feature>
<feature type="transmembrane region" description="Helical" evidence="7">
    <location>
        <begin position="41"/>
        <end position="60"/>
    </location>
</feature>
<dbReference type="EMBL" id="UINC01121647">
    <property type="protein sequence ID" value="SVC96962.1"/>
    <property type="molecule type" value="Genomic_DNA"/>
</dbReference>
<evidence type="ECO:0000256" key="4">
    <source>
        <dbReference type="ARBA" id="ARBA00022692"/>
    </source>
</evidence>
<keyword evidence="5 7" id="KW-1133">Transmembrane helix</keyword>
<proteinExistence type="inferred from homology"/>
<dbReference type="GO" id="GO:0005886">
    <property type="term" value="C:plasma membrane"/>
    <property type="evidence" value="ECO:0007669"/>
    <property type="project" value="UniProtKB-SubCell"/>
</dbReference>
<evidence type="ECO:0000256" key="2">
    <source>
        <dbReference type="ARBA" id="ARBA00009784"/>
    </source>
</evidence>
<evidence type="ECO:0000256" key="6">
    <source>
        <dbReference type="ARBA" id="ARBA00023136"/>
    </source>
</evidence>
<accession>A0A382RIA7</accession>
<gene>
    <name evidence="8" type="ORF">METZ01_LOCUS349816</name>
</gene>
<evidence type="ECO:0000256" key="1">
    <source>
        <dbReference type="ARBA" id="ARBA00004651"/>
    </source>
</evidence>
<feature type="transmembrane region" description="Helical" evidence="7">
    <location>
        <begin position="119"/>
        <end position="141"/>
    </location>
</feature>
<organism evidence="8">
    <name type="scientific">marine metagenome</name>
    <dbReference type="NCBI Taxonomy" id="408172"/>
    <lineage>
        <taxon>unclassified sequences</taxon>
        <taxon>metagenomes</taxon>
        <taxon>ecological metagenomes</taxon>
    </lineage>
</organism>
<comment type="subcellular location">
    <subcellularLocation>
        <location evidence="1">Cell membrane</location>
        <topology evidence="1">Multi-pass membrane protein</topology>
    </subcellularLocation>
</comment>
<keyword evidence="3" id="KW-1003">Cell membrane</keyword>
<evidence type="ECO:0000256" key="7">
    <source>
        <dbReference type="SAM" id="Phobius"/>
    </source>
</evidence>
<dbReference type="InterPro" id="IPR002771">
    <property type="entry name" value="Multi_antbiot-R_MarC"/>
</dbReference>
<feature type="transmembrane region" description="Helical" evidence="7">
    <location>
        <begin position="180"/>
        <end position="198"/>
    </location>
</feature>
<evidence type="ECO:0000313" key="8">
    <source>
        <dbReference type="EMBL" id="SVC96962.1"/>
    </source>
</evidence>
<dbReference type="PANTHER" id="PTHR33508:SF1">
    <property type="entry name" value="UPF0056 MEMBRANE PROTEIN YHCE"/>
    <property type="match status" value="1"/>
</dbReference>
<keyword evidence="4 7" id="KW-0812">Transmembrane</keyword>
<protein>
    <submittedName>
        <fullName evidence="8">Uncharacterized protein</fullName>
    </submittedName>
</protein>
<reference evidence="8" key="1">
    <citation type="submission" date="2018-05" db="EMBL/GenBank/DDBJ databases">
        <authorList>
            <person name="Lanie J.A."/>
            <person name="Ng W.-L."/>
            <person name="Kazmierczak K.M."/>
            <person name="Andrzejewski T.M."/>
            <person name="Davidsen T.M."/>
            <person name="Wayne K.J."/>
            <person name="Tettelin H."/>
            <person name="Glass J.I."/>
            <person name="Rusch D."/>
            <person name="Podicherti R."/>
            <person name="Tsui H.-C.T."/>
            <person name="Winkler M.E."/>
        </authorList>
    </citation>
    <scope>NUCLEOTIDE SEQUENCE</scope>
</reference>
<dbReference type="AlphaFoldDB" id="A0A382RIA7"/>